<gene>
    <name evidence="1" type="ORF">Godav_024476</name>
</gene>
<reference evidence="1 2" key="1">
    <citation type="journal article" date="2019" name="Genome Biol. Evol.">
        <title>Insights into the evolution of the New World diploid cottons (Gossypium, subgenus Houzingenia) based on genome sequencing.</title>
        <authorList>
            <person name="Grover C.E."/>
            <person name="Arick M.A. 2nd"/>
            <person name="Thrash A."/>
            <person name="Conover J.L."/>
            <person name="Sanders W.S."/>
            <person name="Peterson D.G."/>
            <person name="Frelichowski J.E."/>
            <person name="Scheffler J.A."/>
            <person name="Scheffler B.E."/>
            <person name="Wendel J.F."/>
        </authorList>
    </citation>
    <scope>NUCLEOTIDE SEQUENCE [LARGE SCALE GENOMIC DNA]</scope>
    <source>
        <strain evidence="1">27</strain>
        <tissue evidence="1">Leaf</tissue>
    </source>
</reference>
<dbReference type="Proteomes" id="UP000593561">
    <property type="component" value="Unassembled WGS sequence"/>
</dbReference>
<evidence type="ECO:0000313" key="2">
    <source>
        <dbReference type="Proteomes" id="UP000593561"/>
    </source>
</evidence>
<keyword evidence="2" id="KW-1185">Reference proteome</keyword>
<name>A0A7J8TAX2_GOSDV</name>
<protein>
    <submittedName>
        <fullName evidence="1">Uncharacterized protein</fullName>
    </submittedName>
</protein>
<organism evidence="1 2">
    <name type="scientific">Gossypium davidsonii</name>
    <name type="common">Davidson's cotton</name>
    <name type="synonym">Gossypium klotzschianum subsp. davidsonii</name>
    <dbReference type="NCBI Taxonomy" id="34287"/>
    <lineage>
        <taxon>Eukaryota</taxon>
        <taxon>Viridiplantae</taxon>
        <taxon>Streptophyta</taxon>
        <taxon>Embryophyta</taxon>
        <taxon>Tracheophyta</taxon>
        <taxon>Spermatophyta</taxon>
        <taxon>Magnoliopsida</taxon>
        <taxon>eudicotyledons</taxon>
        <taxon>Gunneridae</taxon>
        <taxon>Pentapetalae</taxon>
        <taxon>rosids</taxon>
        <taxon>malvids</taxon>
        <taxon>Malvales</taxon>
        <taxon>Malvaceae</taxon>
        <taxon>Malvoideae</taxon>
        <taxon>Gossypium</taxon>
    </lineage>
</organism>
<dbReference type="EMBL" id="JABFAC010241386">
    <property type="protein sequence ID" value="MBA0635301.1"/>
    <property type="molecule type" value="Genomic_DNA"/>
</dbReference>
<evidence type="ECO:0000313" key="1">
    <source>
        <dbReference type="EMBL" id="MBA0635301.1"/>
    </source>
</evidence>
<proteinExistence type="predicted"/>
<sequence length="53" mass="6337">MEENNKDGQLDENKYEKINFSKITKKPSWRRIASIIMMNQEKSDHGTRKKENP</sequence>
<accession>A0A7J8TAX2</accession>
<comment type="caution">
    <text evidence="1">The sequence shown here is derived from an EMBL/GenBank/DDBJ whole genome shotgun (WGS) entry which is preliminary data.</text>
</comment>
<dbReference type="AlphaFoldDB" id="A0A7J8TAX2"/>